<feature type="domain" description="SH3" evidence="4">
    <location>
        <begin position="73"/>
        <end position="132"/>
    </location>
</feature>
<dbReference type="InterPro" id="IPR050670">
    <property type="entry name" value="STAM"/>
</dbReference>
<dbReference type="PROSITE" id="PS50002">
    <property type="entry name" value="SH3"/>
    <property type="match status" value="1"/>
</dbReference>
<dbReference type="GO" id="GO:0033565">
    <property type="term" value="C:ESCRT-0 complex"/>
    <property type="evidence" value="ECO:0007669"/>
    <property type="project" value="TreeGrafter"/>
</dbReference>
<proteinExistence type="predicted"/>
<dbReference type="InterPro" id="IPR001452">
    <property type="entry name" value="SH3_domain"/>
</dbReference>
<feature type="compositionally biased region" description="Basic and acidic residues" evidence="3">
    <location>
        <begin position="131"/>
        <end position="158"/>
    </location>
</feature>
<dbReference type="InterPro" id="IPR036028">
    <property type="entry name" value="SH3-like_dom_sf"/>
</dbReference>
<evidence type="ECO:0000313" key="5">
    <source>
        <dbReference type="WBParaSite" id="TTAC_0000404801-mRNA-1"/>
    </source>
</evidence>
<dbReference type="SUPFAM" id="SSF50044">
    <property type="entry name" value="SH3-domain"/>
    <property type="match status" value="1"/>
</dbReference>
<dbReference type="GO" id="GO:0043328">
    <property type="term" value="P:protein transport to vacuole involved in ubiquitin-dependent protein catabolic process via the multivesicular body sorting pathway"/>
    <property type="evidence" value="ECO:0007669"/>
    <property type="project" value="TreeGrafter"/>
</dbReference>
<evidence type="ECO:0000256" key="1">
    <source>
        <dbReference type="ARBA" id="ARBA00022443"/>
    </source>
</evidence>
<dbReference type="SMART" id="SM00326">
    <property type="entry name" value="SH3"/>
    <property type="match status" value="1"/>
</dbReference>
<keyword evidence="1 2" id="KW-0728">SH3 domain</keyword>
<dbReference type="AlphaFoldDB" id="A0A0R3WTF8"/>
<reference evidence="5" key="1">
    <citation type="submission" date="2017-02" db="UniProtKB">
        <authorList>
            <consortium name="WormBaseParasite"/>
        </authorList>
    </citation>
    <scope>IDENTIFICATION</scope>
</reference>
<dbReference type="PRINTS" id="PR00452">
    <property type="entry name" value="SH3DOMAIN"/>
</dbReference>
<dbReference type="Gene3D" id="2.30.30.40">
    <property type="entry name" value="SH3 Domains"/>
    <property type="match status" value="1"/>
</dbReference>
<protein>
    <submittedName>
        <fullName evidence="5">SH3 domain-containing protein</fullName>
    </submittedName>
</protein>
<dbReference type="PRINTS" id="PR01887">
    <property type="entry name" value="SPECTRNALPHA"/>
</dbReference>
<accession>A0A0R3WTF8</accession>
<dbReference type="PANTHER" id="PTHR45929:SF3">
    <property type="entry name" value="JAK PATHWAY SIGNAL TRANSDUCTION ADAPTOR MOLECULE"/>
    <property type="match status" value="1"/>
</dbReference>
<sequence>LERTLKVEKALRNRRIDRNLQAKEEADIAKAIALSLNDAQNTSAQQNTQAPSQSASGAYPALQSNTTFTNGKKDLGCVRALFDFEAAEDNEITFKAGEIFTLLDDSDPNWWKGSNRNGEGLFPAQFVTRDLGGEKEKAETKEEAKVEEGEESSREPVKIDPQLVENCLEMLGDAD</sequence>
<name>A0A0R3WTF8_HYDTA</name>
<dbReference type="Pfam" id="PF00018">
    <property type="entry name" value="SH3_1"/>
    <property type="match status" value="1"/>
</dbReference>
<evidence type="ECO:0000256" key="2">
    <source>
        <dbReference type="PROSITE-ProRule" id="PRU00192"/>
    </source>
</evidence>
<feature type="region of interest" description="Disordered" evidence="3">
    <location>
        <begin position="129"/>
        <end position="161"/>
    </location>
</feature>
<dbReference type="WBParaSite" id="TTAC_0000404801-mRNA-1">
    <property type="protein sequence ID" value="TTAC_0000404801-mRNA-1"/>
    <property type="gene ID" value="TTAC_0000404801"/>
</dbReference>
<dbReference type="PANTHER" id="PTHR45929">
    <property type="entry name" value="JAK PATHWAY SIGNAL TRANSDUCTION ADAPTOR MOLECULE"/>
    <property type="match status" value="1"/>
</dbReference>
<evidence type="ECO:0000256" key="3">
    <source>
        <dbReference type="SAM" id="MobiDB-lite"/>
    </source>
</evidence>
<dbReference type="STRING" id="6205.A0A0R3WTF8"/>
<organism evidence="5">
    <name type="scientific">Hydatigena taeniaeformis</name>
    <name type="common">Feline tapeworm</name>
    <name type="synonym">Taenia taeniaeformis</name>
    <dbReference type="NCBI Taxonomy" id="6205"/>
    <lineage>
        <taxon>Eukaryota</taxon>
        <taxon>Metazoa</taxon>
        <taxon>Spiralia</taxon>
        <taxon>Lophotrochozoa</taxon>
        <taxon>Platyhelminthes</taxon>
        <taxon>Cestoda</taxon>
        <taxon>Eucestoda</taxon>
        <taxon>Cyclophyllidea</taxon>
        <taxon>Taeniidae</taxon>
        <taxon>Hydatigera</taxon>
    </lineage>
</organism>
<evidence type="ECO:0000259" key="4">
    <source>
        <dbReference type="PROSITE" id="PS50002"/>
    </source>
</evidence>